<dbReference type="InterPro" id="IPR004843">
    <property type="entry name" value="Calcineurin-like_PHP"/>
</dbReference>
<feature type="domain" description="Calcineurin-like phosphoesterase" evidence="6">
    <location>
        <begin position="22"/>
        <end position="254"/>
    </location>
</feature>
<comment type="caution">
    <text evidence="8">The sequence shown here is derived from an EMBL/GenBank/DDBJ whole genome shotgun (WGS) entry which is preliminary data.</text>
</comment>
<reference evidence="8" key="1">
    <citation type="submission" date="2020-12" db="EMBL/GenBank/DDBJ databases">
        <authorList>
            <person name="Huq M.A."/>
        </authorList>
    </citation>
    <scope>NUCLEOTIDE SEQUENCE</scope>
    <source>
        <strain evidence="8">MAHUQ-46</strain>
    </source>
</reference>
<organism evidence="8 9">
    <name type="scientific">Paenibacillus roseus</name>
    <dbReference type="NCBI Taxonomy" id="2798579"/>
    <lineage>
        <taxon>Bacteria</taxon>
        <taxon>Bacillati</taxon>
        <taxon>Bacillota</taxon>
        <taxon>Bacilli</taxon>
        <taxon>Bacillales</taxon>
        <taxon>Paenibacillaceae</taxon>
        <taxon>Paenibacillus</taxon>
    </lineage>
</organism>
<dbReference type="GO" id="GO:0046872">
    <property type="term" value="F:metal ion binding"/>
    <property type="evidence" value="ECO:0007669"/>
    <property type="project" value="UniProtKB-KW"/>
</dbReference>
<dbReference type="InterPro" id="IPR041827">
    <property type="entry name" value="CpdB_N"/>
</dbReference>
<dbReference type="EMBL" id="JAELUP010000023">
    <property type="protein sequence ID" value="MBJ6361276.1"/>
    <property type="molecule type" value="Genomic_DNA"/>
</dbReference>
<dbReference type="Gene3D" id="3.90.780.10">
    <property type="entry name" value="5'-Nucleotidase, C-terminal domain"/>
    <property type="match status" value="1"/>
</dbReference>
<keyword evidence="4 5" id="KW-0547">Nucleotide-binding</keyword>
<feature type="domain" description="5'-Nucleotidase C-terminal" evidence="7">
    <location>
        <begin position="330"/>
        <end position="501"/>
    </location>
</feature>
<dbReference type="InterPro" id="IPR006179">
    <property type="entry name" value="5_nucleotidase/apyrase"/>
</dbReference>
<evidence type="ECO:0000256" key="3">
    <source>
        <dbReference type="ARBA" id="ARBA00022729"/>
    </source>
</evidence>
<evidence type="ECO:0000259" key="7">
    <source>
        <dbReference type="Pfam" id="PF02872"/>
    </source>
</evidence>
<evidence type="ECO:0000259" key="6">
    <source>
        <dbReference type="Pfam" id="PF00149"/>
    </source>
</evidence>
<gene>
    <name evidence="8" type="ORF">JFN88_08135</name>
</gene>
<keyword evidence="9" id="KW-1185">Reference proteome</keyword>
<dbReference type="InterPro" id="IPR036907">
    <property type="entry name" value="5'-Nucleotdase_C_sf"/>
</dbReference>
<dbReference type="PANTHER" id="PTHR11575:SF6">
    <property type="entry name" value="2',3'-CYCLIC-NUCLEOTIDE 2'-PHOSPHODIESTERASE_3'-NUCLEOTIDASE"/>
    <property type="match status" value="1"/>
</dbReference>
<accession>A0A934IXW0</accession>
<evidence type="ECO:0000256" key="1">
    <source>
        <dbReference type="ARBA" id="ARBA00006654"/>
    </source>
</evidence>
<evidence type="ECO:0000256" key="5">
    <source>
        <dbReference type="RuleBase" id="RU362119"/>
    </source>
</evidence>
<dbReference type="PANTHER" id="PTHR11575">
    <property type="entry name" value="5'-NUCLEOTIDASE-RELATED"/>
    <property type="match status" value="1"/>
</dbReference>
<comment type="similarity">
    <text evidence="1 5">Belongs to the 5'-nucleotidase family.</text>
</comment>
<evidence type="ECO:0000256" key="4">
    <source>
        <dbReference type="ARBA" id="ARBA00022741"/>
    </source>
</evidence>
<dbReference type="GO" id="GO:0000166">
    <property type="term" value="F:nucleotide binding"/>
    <property type="evidence" value="ECO:0007669"/>
    <property type="project" value="UniProtKB-KW"/>
</dbReference>
<dbReference type="GO" id="GO:0030288">
    <property type="term" value="C:outer membrane-bounded periplasmic space"/>
    <property type="evidence" value="ECO:0007669"/>
    <property type="project" value="TreeGrafter"/>
</dbReference>
<dbReference type="InterPro" id="IPR008334">
    <property type="entry name" value="5'-Nucleotdase_C"/>
</dbReference>
<name>A0A934IXW0_9BACL</name>
<dbReference type="GO" id="GO:0009166">
    <property type="term" value="P:nucleotide catabolic process"/>
    <property type="evidence" value="ECO:0007669"/>
    <property type="project" value="InterPro"/>
</dbReference>
<keyword evidence="5" id="KW-0378">Hydrolase</keyword>
<dbReference type="GO" id="GO:0016787">
    <property type="term" value="F:hydrolase activity"/>
    <property type="evidence" value="ECO:0007669"/>
    <property type="project" value="UniProtKB-KW"/>
</dbReference>
<dbReference type="SUPFAM" id="SSF56300">
    <property type="entry name" value="Metallo-dependent phosphatases"/>
    <property type="match status" value="1"/>
</dbReference>
<proteinExistence type="inferred from homology"/>
<keyword evidence="3" id="KW-0732">Signal</keyword>
<dbReference type="Pfam" id="PF02872">
    <property type="entry name" value="5_nucleotid_C"/>
    <property type="match status" value="1"/>
</dbReference>
<evidence type="ECO:0000313" key="8">
    <source>
        <dbReference type="EMBL" id="MBJ6361276.1"/>
    </source>
</evidence>
<dbReference type="Gene3D" id="3.60.21.10">
    <property type="match status" value="1"/>
</dbReference>
<dbReference type="CDD" id="cd07410">
    <property type="entry name" value="MPP_CpdB_N"/>
    <property type="match status" value="1"/>
</dbReference>
<sequence length="540" mass="59603">MKNGLKSEEPIVTKTNNEAICTILATSDIHGHLYPTDYRSSEELPLGLAKLATMVRREREENPNLLLIDNGDLIQGTPLASYAVKYIEGTHPAIAACNALKYDAAVPGNHEFNYGPEVLERAMEDSDFPWLSAGIVNAATGEPAFGKPYRIKEIGEGIRVAILGVTTHYIPNWEHAHYIEGLKFNDALESVKEWTAHIREVEAPDLLIVAYHGGFERDLETGEAWERLTGENQAYAICREVTGIDVLITGHQHRLIAGQVHDVAVVQPGSGGQALGKIEVSLTREGGRWIVTGKRAELLTSTNSIPADEAIIKLASGVEAAAQEWLDQTIGHTDGDMKVSSPFSCRVADNPFIEFVNRVQMDAAGVSVSNAALLNEASKGFGPVITRRDVLTNFMYPNTLIVLRLTGQVIRDALEQTATYFRSGENQLLEVNPAYLAPKAQHYNYDMWEGIRYELDISRPAGDRVVKLQTMEGKDILSHMEMEVVMNNYRANGGGDYEMYKGKPVVKEILTDMADLVADYVTRHGMVTAVCDHNWQIVLS</sequence>
<dbReference type="Proteomes" id="UP000640274">
    <property type="component" value="Unassembled WGS sequence"/>
</dbReference>
<protein>
    <submittedName>
        <fullName evidence="8">Bifunctional metallophosphatase/5'-nucleotidase</fullName>
    </submittedName>
</protein>
<dbReference type="PRINTS" id="PR01607">
    <property type="entry name" value="APYRASEFAMLY"/>
</dbReference>
<dbReference type="InterPro" id="IPR029052">
    <property type="entry name" value="Metallo-depent_PP-like"/>
</dbReference>
<keyword evidence="2" id="KW-0479">Metal-binding</keyword>
<evidence type="ECO:0000256" key="2">
    <source>
        <dbReference type="ARBA" id="ARBA00022723"/>
    </source>
</evidence>
<dbReference type="AlphaFoldDB" id="A0A934IXW0"/>
<dbReference type="SUPFAM" id="SSF55816">
    <property type="entry name" value="5'-nucleotidase (syn. UDP-sugar hydrolase), C-terminal domain"/>
    <property type="match status" value="1"/>
</dbReference>
<evidence type="ECO:0000313" key="9">
    <source>
        <dbReference type="Proteomes" id="UP000640274"/>
    </source>
</evidence>
<dbReference type="Pfam" id="PF00149">
    <property type="entry name" value="Metallophos"/>
    <property type="match status" value="1"/>
</dbReference>